<dbReference type="Pfam" id="PF00144">
    <property type="entry name" value="Beta-lactamase"/>
    <property type="match status" value="1"/>
</dbReference>
<protein>
    <submittedName>
        <fullName evidence="3">T9SS C-terminal target domain-containing protein</fullName>
    </submittedName>
</protein>
<gene>
    <name evidence="3" type="ORF">EFA69_18195</name>
</gene>
<reference evidence="3 4" key="1">
    <citation type="submission" date="2018-11" db="EMBL/GenBank/DDBJ databases">
        <title>Rufibacter latericius sp. nov., isolated from water in Baiyang Lake.</title>
        <authorList>
            <person name="Yang Y."/>
        </authorList>
    </citation>
    <scope>NUCLEOTIDE SEQUENCE [LARGE SCALE GENOMIC DNA]</scope>
    <source>
        <strain evidence="3 4">MCC P1</strain>
    </source>
</reference>
<dbReference type="PANTHER" id="PTHR46825">
    <property type="entry name" value="D-ALANYL-D-ALANINE-CARBOXYPEPTIDASE/ENDOPEPTIDASE AMPH"/>
    <property type="match status" value="1"/>
</dbReference>
<keyword evidence="4" id="KW-1185">Reference proteome</keyword>
<dbReference type="Gene3D" id="3.40.710.10">
    <property type="entry name" value="DD-peptidase/beta-lactamase superfamily"/>
    <property type="match status" value="1"/>
</dbReference>
<evidence type="ECO:0000259" key="2">
    <source>
        <dbReference type="Pfam" id="PF00144"/>
    </source>
</evidence>
<proteinExistence type="predicted"/>
<accession>A0A3M9MS25</accession>
<dbReference type="SUPFAM" id="SSF56601">
    <property type="entry name" value="beta-lactamase/transpeptidase-like"/>
    <property type="match status" value="1"/>
</dbReference>
<name>A0A3M9MS25_9BACT</name>
<dbReference type="AlphaFoldDB" id="A0A3M9MS25"/>
<evidence type="ECO:0000313" key="4">
    <source>
        <dbReference type="Proteomes" id="UP000271010"/>
    </source>
</evidence>
<dbReference type="InterPro" id="IPR001466">
    <property type="entry name" value="Beta-lactam-related"/>
</dbReference>
<evidence type="ECO:0000256" key="1">
    <source>
        <dbReference type="SAM" id="SignalP"/>
    </source>
</evidence>
<dbReference type="Proteomes" id="UP000271010">
    <property type="component" value="Unassembled WGS sequence"/>
</dbReference>
<dbReference type="InterPro" id="IPR026444">
    <property type="entry name" value="Secre_tail"/>
</dbReference>
<dbReference type="EMBL" id="RJJE01000017">
    <property type="protein sequence ID" value="RNI28015.1"/>
    <property type="molecule type" value="Genomic_DNA"/>
</dbReference>
<dbReference type="OrthoDB" id="9793489at2"/>
<organism evidence="3 4">
    <name type="scientific">Rufibacter immobilis</name>
    <dbReference type="NCBI Taxonomy" id="1348778"/>
    <lineage>
        <taxon>Bacteria</taxon>
        <taxon>Pseudomonadati</taxon>
        <taxon>Bacteroidota</taxon>
        <taxon>Cytophagia</taxon>
        <taxon>Cytophagales</taxon>
        <taxon>Hymenobacteraceae</taxon>
        <taxon>Rufibacter</taxon>
    </lineage>
</organism>
<dbReference type="RefSeq" id="WP_123134482.1">
    <property type="nucleotide sequence ID" value="NZ_RJJE01000017.1"/>
</dbReference>
<keyword evidence="1" id="KW-0732">Signal</keyword>
<feature type="chain" id="PRO_5017966598" evidence="1">
    <location>
        <begin position="20"/>
        <end position="609"/>
    </location>
</feature>
<comment type="caution">
    <text evidence="3">The sequence shown here is derived from an EMBL/GenBank/DDBJ whole genome shotgun (WGS) entry which is preliminary data.</text>
</comment>
<feature type="signal peptide" evidence="1">
    <location>
        <begin position="1"/>
        <end position="19"/>
    </location>
</feature>
<feature type="domain" description="Beta-lactamase-related" evidence="2">
    <location>
        <begin position="31"/>
        <end position="371"/>
    </location>
</feature>
<dbReference type="NCBIfam" id="TIGR04183">
    <property type="entry name" value="Por_Secre_tail"/>
    <property type="match status" value="1"/>
</dbReference>
<dbReference type="PANTHER" id="PTHR46825:SF9">
    <property type="entry name" value="BETA-LACTAMASE-RELATED DOMAIN-CONTAINING PROTEIN"/>
    <property type="match status" value="1"/>
</dbReference>
<dbReference type="InterPro" id="IPR050491">
    <property type="entry name" value="AmpC-like"/>
</dbReference>
<sequence length="609" mass="67584">MKTIFTLLFSSFLTFTAFAQSGIQVPQLTGFDATIRQFVSRWKVTGASVAVAKDGKLIYARGFGHADVAKTTPLQPHSLMRVASVSKVVTAVAIMKLVQDGQLSLTHPVFGPKGYLKNTYYTQGVTDSRLYHITVQHLLEHTAGWDRTVGCDGYSNCDPIDFPLHVAQAMKARNPVADSTLIRFMLLKGLNFTPGARYAYSNTGYLILGKVLEAVTNEPYEQWVQEHLLQPSGVLEAHLGHNLLSQKQERETEYKSDYKMASCYGTNEQVPTAYGGFNLEAMNAHGGWVFSARDLLRLVHSIDGFASQPDLLDQHTLASMVEPSAVNPWRAKGWQVNRNNNWWHSGCLDGTTSYLVRTSGGFTWAILLNNYQASDQFWEEVDNLGWNCLSTVSTWPEHDLFPPTVNAQNLSAISVDSVTTQINWLSGNGNRRLVLMKADEPIAAFPLDGTHYTPNATYGAGTRLPDGSFVVADERNSSTVVRVPDQARKYFVRVVEYYENQATGNKPIYTLEGNPTLILNNNNVVVQEAPSAPTNALLFYPNPVTTELRVQGLPEAVLYEIRNAQSVSVQTGQLVPGQAILTQGFSPGLYFFRFRDAQGKENVHRFVKL</sequence>
<evidence type="ECO:0000313" key="3">
    <source>
        <dbReference type="EMBL" id="RNI28015.1"/>
    </source>
</evidence>
<dbReference type="InterPro" id="IPR012338">
    <property type="entry name" value="Beta-lactam/transpept-like"/>
</dbReference>